<name>A0ABU6I935_9ENTR</name>
<organism evidence="1 2">
    <name type="scientific">Leclercia adecarboxylata</name>
    <dbReference type="NCBI Taxonomy" id="83655"/>
    <lineage>
        <taxon>Bacteria</taxon>
        <taxon>Pseudomonadati</taxon>
        <taxon>Pseudomonadota</taxon>
        <taxon>Gammaproteobacteria</taxon>
        <taxon>Enterobacterales</taxon>
        <taxon>Enterobacteriaceae</taxon>
        <taxon>Leclercia</taxon>
    </lineage>
</organism>
<dbReference type="RefSeq" id="WP_139157132.1">
    <property type="nucleotide sequence ID" value="NZ_JAODYM010000030.1"/>
</dbReference>
<dbReference type="EMBL" id="JAYMCU010000037">
    <property type="protein sequence ID" value="MEC3938075.1"/>
    <property type="molecule type" value="Genomic_DNA"/>
</dbReference>
<gene>
    <name evidence="1" type="ORF">VOF76_18085</name>
</gene>
<protein>
    <submittedName>
        <fullName evidence="1">Uncharacterized protein</fullName>
    </submittedName>
</protein>
<keyword evidence="2" id="KW-1185">Reference proteome</keyword>
<proteinExistence type="predicted"/>
<evidence type="ECO:0000313" key="2">
    <source>
        <dbReference type="Proteomes" id="UP001357437"/>
    </source>
</evidence>
<comment type="caution">
    <text evidence="1">The sequence shown here is derived from an EMBL/GenBank/DDBJ whole genome shotgun (WGS) entry which is preliminary data.</text>
</comment>
<dbReference type="Proteomes" id="UP001357437">
    <property type="component" value="Unassembled WGS sequence"/>
</dbReference>
<sequence length="196" mass="21604">MKMTSKRADIVRALKSGPAEYLMIRPMASVPAHRRQTLLSGAKLVVLMDGEAQEPKGVPAASAMAAHGLIDAGYLVEVKPGVLRWGHLYMLSDSGKALDLQNAPTDRLGWDCNQGPRIFRRDLEAIAAGYGANVLFNNTRHWWELAIPGEGVRKRRVMLTNTKNQPIAKLGDLPLSAWREVIDRVAVQNGLEKKTD</sequence>
<accession>A0ABU6I935</accession>
<evidence type="ECO:0000313" key="1">
    <source>
        <dbReference type="EMBL" id="MEC3938075.1"/>
    </source>
</evidence>
<reference evidence="1 2" key="1">
    <citation type="submission" date="2024-01" db="EMBL/GenBank/DDBJ databases">
        <title>Comparative Genomics of Leclercia adecarboxylata Strains Isolated from Several Sources.</title>
        <authorList>
            <person name="Yescas-Zazueta V."/>
            <person name="Balbuena-Alonso M.G."/>
            <person name="Valencia D."/>
            <person name="Mendez-Pfeiffer P.A."/>
            <person name="Ballesteros-Monrreal M.G."/>
            <person name="Rocha-Gracia R.D.C."/>
            <person name="Barrios-Villa E."/>
        </authorList>
    </citation>
    <scope>NUCLEOTIDE SEQUENCE [LARGE SCALE GENOMIC DNA]</scope>
    <source>
        <strain evidence="1 2">33MEM</strain>
    </source>
</reference>